<keyword evidence="6" id="KW-1185">Reference proteome</keyword>
<dbReference type="InterPro" id="IPR020449">
    <property type="entry name" value="Tscrpt_reg_AraC-type_HTH"/>
</dbReference>
<name>A0ABS7CBN1_9BACL</name>
<dbReference type="Proteomes" id="UP001519887">
    <property type="component" value="Unassembled WGS sequence"/>
</dbReference>
<comment type="caution">
    <text evidence="5">The sequence shown here is derived from an EMBL/GenBank/DDBJ whole genome shotgun (WGS) entry which is preliminary data.</text>
</comment>
<dbReference type="Pfam" id="PF12833">
    <property type="entry name" value="HTH_18"/>
    <property type="match status" value="1"/>
</dbReference>
<dbReference type="Gene3D" id="1.10.10.60">
    <property type="entry name" value="Homeodomain-like"/>
    <property type="match status" value="2"/>
</dbReference>
<feature type="non-terminal residue" evidence="5">
    <location>
        <position position="1"/>
    </location>
</feature>
<dbReference type="PANTHER" id="PTHR43280:SF2">
    <property type="entry name" value="HTH-TYPE TRANSCRIPTIONAL REGULATOR EXSA"/>
    <property type="match status" value="1"/>
</dbReference>
<feature type="domain" description="HTH araC/xylS-type" evidence="4">
    <location>
        <begin position="62"/>
        <end position="160"/>
    </location>
</feature>
<protein>
    <submittedName>
        <fullName evidence="5">AraC family transcriptional regulator</fullName>
    </submittedName>
</protein>
<accession>A0ABS7CBN1</accession>
<evidence type="ECO:0000259" key="4">
    <source>
        <dbReference type="PROSITE" id="PS01124"/>
    </source>
</evidence>
<dbReference type="SMART" id="SM00342">
    <property type="entry name" value="HTH_ARAC"/>
    <property type="match status" value="1"/>
</dbReference>
<evidence type="ECO:0000256" key="2">
    <source>
        <dbReference type="ARBA" id="ARBA00023125"/>
    </source>
</evidence>
<evidence type="ECO:0000256" key="3">
    <source>
        <dbReference type="ARBA" id="ARBA00023163"/>
    </source>
</evidence>
<dbReference type="InterPro" id="IPR009057">
    <property type="entry name" value="Homeodomain-like_sf"/>
</dbReference>
<evidence type="ECO:0000256" key="1">
    <source>
        <dbReference type="ARBA" id="ARBA00023015"/>
    </source>
</evidence>
<gene>
    <name evidence="5" type="ORF">K0U00_30240</name>
</gene>
<dbReference type="InterPro" id="IPR018060">
    <property type="entry name" value="HTH_AraC"/>
</dbReference>
<sequence>TAVEQHFAGAFKEQHRPFNSEWIIMNDCTTLEEIEAHILHVCSTLAMALADKDKDRHQHVARHVQEIIDRSYSTSLTVEEIAKEVYLSPNYIRSIFKDKTGKTILEAITDRRMERASMLLSDKSLKIHEVAGRVGYENVSYFCSVFQRTTGMTPNHYRKQI</sequence>
<proteinExistence type="predicted"/>
<evidence type="ECO:0000313" key="6">
    <source>
        <dbReference type="Proteomes" id="UP001519887"/>
    </source>
</evidence>
<keyword evidence="1" id="KW-0805">Transcription regulation</keyword>
<dbReference type="PRINTS" id="PR00032">
    <property type="entry name" value="HTHARAC"/>
</dbReference>
<dbReference type="PANTHER" id="PTHR43280">
    <property type="entry name" value="ARAC-FAMILY TRANSCRIPTIONAL REGULATOR"/>
    <property type="match status" value="1"/>
</dbReference>
<evidence type="ECO:0000313" key="5">
    <source>
        <dbReference type="EMBL" id="MBW7458328.1"/>
    </source>
</evidence>
<organism evidence="5 6">
    <name type="scientific">Paenibacillus sepulcri</name>
    <dbReference type="NCBI Taxonomy" id="359917"/>
    <lineage>
        <taxon>Bacteria</taxon>
        <taxon>Bacillati</taxon>
        <taxon>Bacillota</taxon>
        <taxon>Bacilli</taxon>
        <taxon>Bacillales</taxon>
        <taxon>Paenibacillaceae</taxon>
        <taxon>Paenibacillus</taxon>
    </lineage>
</organism>
<keyword evidence="2" id="KW-0238">DNA-binding</keyword>
<dbReference type="SUPFAM" id="SSF46689">
    <property type="entry name" value="Homeodomain-like"/>
    <property type="match status" value="2"/>
</dbReference>
<dbReference type="PROSITE" id="PS01124">
    <property type="entry name" value="HTH_ARAC_FAMILY_2"/>
    <property type="match status" value="1"/>
</dbReference>
<reference evidence="5 6" key="1">
    <citation type="submission" date="2021-07" db="EMBL/GenBank/DDBJ databases">
        <title>Paenibacillus radiodurans sp. nov., isolated from the southeastern edge of Tengger Desert.</title>
        <authorList>
            <person name="Zhang G."/>
        </authorList>
    </citation>
    <scope>NUCLEOTIDE SEQUENCE [LARGE SCALE GENOMIC DNA]</scope>
    <source>
        <strain evidence="5 6">CCM 7311</strain>
    </source>
</reference>
<keyword evidence="3" id="KW-0804">Transcription</keyword>
<dbReference type="EMBL" id="JAHZIK010001155">
    <property type="protein sequence ID" value="MBW7458328.1"/>
    <property type="molecule type" value="Genomic_DNA"/>
</dbReference>